<dbReference type="EMBL" id="BPVZ01000005">
    <property type="protein sequence ID" value="GKU92118.1"/>
    <property type="molecule type" value="Genomic_DNA"/>
</dbReference>
<proteinExistence type="predicted"/>
<dbReference type="AlphaFoldDB" id="A0AAV5HTR6"/>
<keyword evidence="2" id="KW-1185">Reference proteome</keyword>
<accession>A0AAV5HTR6</accession>
<organism evidence="1 2">
    <name type="scientific">Rubroshorea leprosula</name>
    <dbReference type="NCBI Taxonomy" id="152421"/>
    <lineage>
        <taxon>Eukaryota</taxon>
        <taxon>Viridiplantae</taxon>
        <taxon>Streptophyta</taxon>
        <taxon>Embryophyta</taxon>
        <taxon>Tracheophyta</taxon>
        <taxon>Spermatophyta</taxon>
        <taxon>Magnoliopsida</taxon>
        <taxon>eudicotyledons</taxon>
        <taxon>Gunneridae</taxon>
        <taxon>Pentapetalae</taxon>
        <taxon>rosids</taxon>
        <taxon>malvids</taxon>
        <taxon>Malvales</taxon>
        <taxon>Dipterocarpaceae</taxon>
        <taxon>Rubroshorea</taxon>
    </lineage>
</organism>
<dbReference type="Proteomes" id="UP001054252">
    <property type="component" value="Unassembled WGS sequence"/>
</dbReference>
<sequence length="37" mass="4235">MKKKIMLRIEAYQSTGSLKQHPFSLPSAHLLWQVAVP</sequence>
<evidence type="ECO:0000313" key="1">
    <source>
        <dbReference type="EMBL" id="GKU92118.1"/>
    </source>
</evidence>
<comment type="caution">
    <text evidence="1">The sequence shown here is derived from an EMBL/GenBank/DDBJ whole genome shotgun (WGS) entry which is preliminary data.</text>
</comment>
<reference evidence="1 2" key="1">
    <citation type="journal article" date="2021" name="Commun. Biol.">
        <title>The genome of Shorea leprosula (Dipterocarpaceae) highlights the ecological relevance of drought in aseasonal tropical rainforests.</title>
        <authorList>
            <person name="Ng K.K.S."/>
            <person name="Kobayashi M.J."/>
            <person name="Fawcett J.A."/>
            <person name="Hatakeyama M."/>
            <person name="Paape T."/>
            <person name="Ng C.H."/>
            <person name="Ang C.C."/>
            <person name="Tnah L.H."/>
            <person name="Lee C.T."/>
            <person name="Nishiyama T."/>
            <person name="Sese J."/>
            <person name="O'Brien M.J."/>
            <person name="Copetti D."/>
            <person name="Mohd Noor M.I."/>
            <person name="Ong R.C."/>
            <person name="Putra M."/>
            <person name="Sireger I.Z."/>
            <person name="Indrioko S."/>
            <person name="Kosugi Y."/>
            <person name="Izuno A."/>
            <person name="Isagi Y."/>
            <person name="Lee S.L."/>
            <person name="Shimizu K.K."/>
        </authorList>
    </citation>
    <scope>NUCLEOTIDE SEQUENCE [LARGE SCALE GENOMIC DNA]</scope>
    <source>
        <strain evidence="1">214</strain>
    </source>
</reference>
<gene>
    <name evidence="1" type="ORF">SLEP1_g5887</name>
</gene>
<evidence type="ECO:0000313" key="2">
    <source>
        <dbReference type="Proteomes" id="UP001054252"/>
    </source>
</evidence>
<protein>
    <submittedName>
        <fullName evidence="1">Uncharacterized protein</fullName>
    </submittedName>
</protein>
<name>A0AAV5HTR6_9ROSI</name>